<dbReference type="Proteomes" id="UP000053424">
    <property type="component" value="Unassembled WGS sequence"/>
</dbReference>
<dbReference type="EMBL" id="KN831779">
    <property type="protein sequence ID" value="KIM42008.1"/>
    <property type="molecule type" value="Genomic_DNA"/>
</dbReference>
<dbReference type="AlphaFoldDB" id="A0A0C2XWG6"/>
<dbReference type="OrthoDB" id="3052141at2759"/>
<keyword evidence="1" id="KW-0732">Signal</keyword>
<protein>
    <submittedName>
        <fullName evidence="2">Uncharacterized protein</fullName>
    </submittedName>
</protein>
<keyword evidence="3" id="KW-1185">Reference proteome</keyword>
<evidence type="ECO:0000256" key="1">
    <source>
        <dbReference type="SAM" id="SignalP"/>
    </source>
</evidence>
<organism evidence="2 3">
    <name type="scientific">Hebeloma cylindrosporum</name>
    <dbReference type="NCBI Taxonomy" id="76867"/>
    <lineage>
        <taxon>Eukaryota</taxon>
        <taxon>Fungi</taxon>
        <taxon>Dikarya</taxon>
        <taxon>Basidiomycota</taxon>
        <taxon>Agaricomycotina</taxon>
        <taxon>Agaricomycetes</taxon>
        <taxon>Agaricomycetidae</taxon>
        <taxon>Agaricales</taxon>
        <taxon>Agaricineae</taxon>
        <taxon>Hymenogastraceae</taxon>
        <taxon>Hebeloma</taxon>
    </lineage>
</organism>
<name>A0A0C2XWG6_HEBCY</name>
<feature type="chain" id="PRO_5002159132" evidence="1">
    <location>
        <begin position="27"/>
        <end position="141"/>
    </location>
</feature>
<reference evidence="2 3" key="1">
    <citation type="submission" date="2014-04" db="EMBL/GenBank/DDBJ databases">
        <authorList>
            <consortium name="DOE Joint Genome Institute"/>
            <person name="Kuo A."/>
            <person name="Gay G."/>
            <person name="Dore J."/>
            <person name="Kohler A."/>
            <person name="Nagy L.G."/>
            <person name="Floudas D."/>
            <person name="Copeland A."/>
            <person name="Barry K.W."/>
            <person name="Cichocki N."/>
            <person name="Veneault-Fourrey C."/>
            <person name="LaButti K."/>
            <person name="Lindquist E.A."/>
            <person name="Lipzen A."/>
            <person name="Lundell T."/>
            <person name="Morin E."/>
            <person name="Murat C."/>
            <person name="Sun H."/>
            <person name="Tunlid A."/>
            <person name="Henrissat B."/>
            <person name="Grigoriev I.V."/>
            <person name="Hibbett D.S."/>
            <person name="Martin F."/>
            <person name="Nordberg H.P."/>
            <person name="Cantor M.N."/>
            <person name="Hua S.X."/>
        </authorList>
    </citation>
    <scope>NUCLEOTIDE SEQUENCE [LARGE SCALE GENOMIC DNA]</scope>
    <source>
        <strain evidence="3">h7</strain>
    </source>
</reference>
<reference evidence="3" key="2">
    <citation type="submission" date="2015-01" db="EMBL/GenBank/DDBJ databases">
        <title>Evolutionary Origins and Diversification of the Mycorrhizal Mutualists.</title>
        <authorList>
            <consortium name="DOE Joint Genome Institute"/>
            <consortium name="Mycorrhizal Genomics Consortium"/>
            <person name="Kohler A."/>
            <person name="Kuo A."/>
            <person name="Nagy L.G."/>
            <person name="Floudas D."/>
            <person name="Copeland A."/>
            <person name="Barry K.W."/>
            <person name="Cichocki N."/>
            <person name="Veneault-Fourrey C."/>
            <person name="LaButti K."/>
            <person name="Lindquist E.A."/>
            <person name="Lipzen A."/>
            <person name="Lundell T."/>
            <person name="Morin E."/>
            <person name="Murat C."/>
            <person name="Riley R."/>
            <person name="Ohm R."/>
            <person name="Sun H."/>
            <person name="Tunlid A."/>
            <person name="Henrissat B."/>
            <person name="Grigoriev I.V."/>
            <person name="Hibbett D.S."/>
            <person name="Martin F."/>
        </authorList>
    </citation>
    <scope>NUCLEOTIDE SEQUENCE [LARGE SCALE GENOMIC DNA]</scope>
    <source>
        <strain evidence="3">h7</strain>
    </source>
</reference>
<dbReference type="HOGENOM" id="CLU_1825507_0_0_1"/>
<evidence type="ECO:0000313" key="2">
    <source>
        <dbReference type="EMBL" id="KIM42008.1"/>
    </source>
</evidence>
<sequence>MRWSPLISLSLFTVLAITSIFESVFAAPLDVEITARSLKNSKSSATYRKPTLRDIHRTTRISGKIPKKIADFIRPKVQVHRPALSGNTAHASGHVKDYMKQTATASKDTAKKCIDEEWFVRRGMFGAFGGHEDTILMSVHN</sequence>
<evidence type="ECO:0000313" key="3">
    <source>
        <dbReference type="Proteomes" id="UP000053424"/>
    </source>
</evidence>
<feature type="signal peptide" evidence="1">
    <location>
        <begin position="1"/>
        <end position="26"/>
    </location>
</feature>
<accession>A0A0C2XWG6</accession>
<proteinExistence type="predicted"/>
<gene>
    <name evidence="2" type="ORF">M413DRAFT_410605</name>
</gene>